<dbReference type="Proteomes" id="UP000007148">
    <property type="component" value="Unassembled WGS sequence"/>
</dbReference>
<organism evidence="1 2">
    <name type="scientific">Serendipita indica (strain DSM 11827)</name>
    <name type="common">Root endophyte fungus</name>
    <name type="synonym">Piriformospora indica</name>
    <dbReference type="NCBI Taxonomy" id="1109443"/>
    <lineage>
        <taxon>Eukaryota</taxon>
        <taxon>Fungi</taxon>
        <taxon>Dikarya</taxon>
        <taxon>Basidiomycota</taxon>
        <taxon>Agaricomycotina</taxon>
        <taxon>Agaricomycetes</taxon>
        <taxon>Sebacinales</taxon>
        <taxon>Serendipitaceae</taxon>
        <taxon>Serendipita</taxon>
    </lineage>
</organism>
<keyword evidence="2" id="KW-1185">Reference proteome</keyword>
<gene>
    <name evidence="1" type="ORF">PIIN_10862</name>
</gene>
<dbReference type="HOGENOM" id="CLU_2776852_0_0_1"/>
<accession>G4TZY3</accession>
<dbReference type="InParanoid" id="G4TZY3"/>
<proteinExistence type="predicted"/>
<evidence type="ECO:0000313" key="1">
    <source>
        <dbReference type="EMBL" id="CCA76876.1"/>
    </source>
</evidence>
<dbReference type="EMBL" id="CAFZ01001076">
    <property type="protein sequence ID" value="CCA76876.1"/>
    <property type="molecule type" value="Genomic_DNA"/>
</dbReference>
<comment type="caution">
    <text evidence="1">The sequence shown here is derived from an EMBL/GenBank/DDBJ whole genome shotgun (WGS) entry which is preliminary data.</text>
</comment>
<protein>
    <submittedName>
        <fullName evidence="1">Uncharacterized protein</fullName>
    </submittedName>
</protein>
<dbReference type="AlphaFoldDB" id="G4TZY3"/>
<sequence length="69" mass="7977">MVIPFDFPINAISNNILLGMLKDLHPGEEHASCDIRYKELETIQVSSTWQADVDRECWNKVHQINPLEL</sequence>
<evidence type="ECO:0000313" key="2">
    <source>
        <dbReference type="Proteomes" id="UP000007148"/>
    </source>
</evidence>
<reference evidence="1 2" key="1">
    <citation type="journal article" date="2011" name="PLoS Pathog.">
        <title>Endophytic Life Strategies Decoded by Genome and Transcriptome Analyses of the Mutualistic Root Symbiont Piriformospora indica.</title>
        <authorList>
            <person name="Zuccaro A."/>
            <person name="Lahrmann U."/>
            <person name="Guldener U."/>
            <person name="Langen G."/>
            <person name="Pfiffi S."/>
            <person name="Biedenkopf D."/>
            <person name="Wong P."/>
            <person name="Samans B."/>
            <person name="Grimm C."/>
            <person name="Basiewicz M."/>
            <person name="Murat C."/>
            <person name="Martin F."/>
            <person name="Kogel K.H."/>
        </authorList>
    </citation>
    <scope>NUCLEOTIDE SEQUENCE [LARGE SCALE GENOMIC DNA]</scope>
    <source>
        <strain evidence="1 2">DSM 11827</strain>
    </source>
</reference>
<name>G4TZY3_SERID</name>